<dbReference type="EMBL" id="DF820457">
    <property type="protein sequence ID" value="GAK51528.1"/>
    <property type="molecule type" value="Genomic_DNA"/>
</dbReference>
<organism evidence="1">
    <name type="scientific">Candidatus Moduliflexus flocculans</name>
    <dbReference type="NCBI Taxonomy" id="1499966"/>
    <lineage>
        <taxon>Bacteria</taxon>
        <taxon>Candidatus Moduliflexota</taxon>
        <taxon>Candidatus Moduliflexia</taxon>
        <taxon>Candidatus Moduliflexales</taxon>
        <taxon>Candidatus Moduliflexaceae</taxon>
    </lineage>
</organism>
<proteinExistence type="predicted"/>
<name>A0A081BMB2_9BACT</name>
<dbReference type="STRING" id="1499966.U14_02773"/>
<dbReference type="AlphaFoldDB" id="A0A081BMB2"/>
<reference evidence="1" key="1">
    <citation type="journal article" date="2015" name="PeerJ">
        <title>First genomic representation of candidate bacterial phylum KSB3 points to enhanced environmental sensing as a trigger of wastewater bulking.</title>
        <authorList>
            <person name="Sekiguchi Y."/>
            <person name="Ohashi A."/>
            <person name="Parks D.H."/>
            <person name="Yamauchi T."/>
            <person name="Tyson G.W."/>
            <person name="Hugenholtz P."/>
        </authorList>
    </citation>
    <scope>NUCLEOTIDE SEQUENCE [LARGE SCALE GENOMIC DNA]</scope>
</reference>
<gene>
    <name evidence="1" type="ORF">U14_02773</name>
</gene>
<evidence type="ECO:0000313" key="2">
    <source>
        <dbReference type="Proteomes" id="UP000030700"/>
    </source>
</evidence>
<accession>A0A081BMB2</accession>
<dbReference type="Proteomes" id="UP000030700">
    <property type="component" value="Unassembled WGS sequence"/>
</dbReference>
<keyword evidence="2" id="KW-1185">Reference proteome</keyword>
<protein>
    <submittedName>
        <fullName evidence="1">Uncharacterized protein</fullName>
    </submittedName>
</protein>
<sequence length="38" mass="4318">MFALAVQNITNVLCLWRGVGVLPKQAWVFLSMIIIQED</sequence>
<evidence type="ECO:0000313" key="1">
    <source>
        <dbReference type="EMBL" id="GAK51528.1"/>
    </source>
</evidence>
<dbReference type="HOGENOM" id="CLU_3324895_0_0_0"/>